<keyword evidence="4" id="KW-0808">Transferase</keyword>
<organism evidence="4 5">
    <name type="scientific">Halopseudomonas sabulinigri</name>
    <dbReference type="NCBI Taxonomy" id="472181"/>
    <lineage>
        <taxon>Bacteria</taxon>
        <taxon>Pseudomonadati</taxon>
        <taxon>Pseudomonadota</taxon>
        <taxon>Gammaproteobacteria</taxon>
        <taxon>Pseudomonadales</taxon>
        <taxon>Pseudomonadaceae</taxon>
        <taxon>Halopseudomonas</taxon>
    </lineage>
</organism>
<feature type="transmembrane region" description="Helical" evidence="1">
    <location>
        <begin position="166"/>
        <end position="185"/>
    </location>
</feature>
<name>A0A1H1QTE6_9GAMM</name>
<feature type="transmembrane region" description="Helical" evidence="1">
    <location>
        <begin position="76"/>
        <end position="95"/>
    </location>
</feature>
<dbReference type="Pfam" id="PF19040">
    <property type="entry name" value="SGNH"/>
    <property type="match status" value="1"/>
</dbReference>
<keyword evidence="1" id="KW-0472">Membrane</keyword>
<dbReference type="Pfam" id="PF01757">
    <property type="entry name" value="Acyl_transf_3"/>
    <property type="match status" value="1"/>
</dbReference>
<keyword evidence="1" id="KW-1133">Transmembrane helix</keyword>
<dbReference type="InterPro" id="IPR043968">
    <property type="entry name" value="SGNH"/>
</dbReference>
<feature type="domain" description="Acyltransferase 3" evidence="2">
    <location>
        <begin position="10"/>
        <end position="330"/>
    </location>
</feature>
<dbReference type="Proteomes" id="UP000243413">
    <property type="component" value="Chromosome I"/>
</dbReference>
<dbReference type="RefSeq" id="WP_092285378.1">
    <property type="nucleotide sequence ID" value="NZ_LT629763.1"/>
</dbReference>
<feature type="transmembrane region" description="Helical" evidence="1">
    <location>
        <begin position="191"/>
        <end position="214"/>
    </location>
</feature>
<feature type="transmembrane region" description="Helical" evidence="1">
    <location>
        <begin position="35"/>
        <end position="55"/>
    </location>
</feature>
<evidence type="ECO:0000259" key="3">
    <source>
        <dbReference type="Pfam" id="PF19040"/>
    </source>
</evidence>
<dbReference type="GO" id="GO:0016747">
    <property type="term" value="F:acyltransferase activity, transferring groups other than amino-acyl groups"/>
    <property type="evidence" value="ECO:0007669"/>
    <property type="project" value="InterPro"/>
</dbReference>
<keyword evidence="4" id="KW-0012">Acyltransferase</keyword>
<dbReference type="AlphaFoldDB" id="A0A1H1QTE6"/>
<feature type="transmembrane region" description="Helical" evidence="1">
    <location>
        <begin position="317"/>
        <end position="334"/>
    </location>
</feature>
<keyword evidence="1" id="KW-0812">Transmembrane</keyword>
<feature type="domain" description="SGNH" evidence="3">
    <location>
        <begin position="410"/>
        <end position="634"/>
    </location>
</feature>
<evidence type="ECO:0000259" key="2">
    <source>
        <dbReference type="Pfam" id="PF01757"/>
    </source>
</evidence>
<dbReference type="EMBL" id="LT629763">
    <property type="protein sequence ID" value="SDS26675.1"/>
    <property type="molecule type" value="Genomic_DNA"/>
</dbReference>
<dbReference type="OrthoDB" id="9767863at2"/>
<accession>A0A1H1QTE6</accession>
<feature type="transmembrane region" description="Helical" evidence="1">
    <location>
        <begin position="12"/>
        <end position="29"/>
    </location>
</feature>
<gene>
    <name evidence="4" type="ORF">SAMN05216271_1537</name>
</gene>
<dbReference type="PANTHER" id="PTHR23028:SF53">
    <property type="entry name" value="ACYL_TRANSF_3 DOMAIN-CONTAINING PROTEIN"/>
    <property type="match status" value="1"/>
</dbReference>
<dbReference type="InterPro" id="IPR050879">
    <property type="entry name" value="Acyltransferase_3"/>
</dbReference>
<feature type="transmembrane region" description="Helical" evidence="1">
    <location>
        <begin position="355"/>
        <end position="376"/>
    </location>
</feature>
<dbReference type="GO" id="GO:0016020">
    <property type="term" value="C:membrane"/>
    <property type="evidence" value="ECO:0007669"/>
    <property type="project" value="TreeGrafter"/>
</dbReference>
<feature type="transmembrane region" description="Helical" evidence="1">
    <location>
        <begin position="277"/>
        <end position="297"/>
    </location>
</feature>
<reference evidence="5" key="1">
    <citation type="submission" date="2016-10" db="EMBL/GenBank/DDBJ databases">
        <authorList>
            <person name="Varghese N."/>
            <person name="Submissions S."/>
        </authorList>
    </citation>
    <scope>NUCLEOTIDE SEQUENCE [LARGE SCALE GENOMIC DNA]</scope>
    <source>
        <strain evidence="5">JCM 14963</strain>
    </source>
</reference>
<proteinExistence type="predicted"/>
<dbReference type="PANTHER" id="PTHR23028">
    <property type="entry name" value="ACETYLTRANSFERASE"/>
    <property type="match status" value="1"/>
</dbReference>
<evidence type="ECO:0000256" key="1">
    <source>
        <dbReference type="SAM" id="Phobius"/>
    </source>
</evidence>
<evidence type="ECO:0000313" key="5">
    <source>
        <dbReference type="Proteomes" id="UP000243413"/>
    </source>
</evidence>
<feature type="transmembrane region" description="Helical" evidence="1">
    <location>
        <begin position="221"/>
        <end position="240"/>
    </location>
</feature>
<evidence type="ECO:0000313" key="4">
    <source>
        <dbReference type="EMBL" id="SDS26675.1"/>
    </source>
</evidence>
<dbReference type="GO" id="GO:0009103">
    <property type="term" value="P:lipopolysaccharide biosynthetic process"/>
    <property type="evidence" value="ECO:0007669"/>
    <property type="project" value="TreeGrafter"/>
</dbReference>
<dbReference type="InterPro" id="IPR002656">
    <property type="entry name" value="Acyl_transf_3_dom"/>
</dbReference>
<dbReference type="STRING" id="472181.SAMN05216271_1537"/>
<keyword evidence="4" id="KW-0378">Hydrolase</keyword>
<sequence>MNSLLGYRRDIDGLRAIAVLPVVLFHLGVAPFSGGFVGVDVFFVISGFLITSIVYREQQAGTFSYARFYERRIRRLFPALAVMLLVTGAVAWFVLLPEDYKLFSEAQGLSVLFLANIHFWNKTDYFNDAVANIPLLHTWSLSVEEQFYLLFPPLLLLLVKRCPKRVNLALFGLAALSLLAAQKALSSVPESAFYLVHLRAWELLAGALLATGAVRPIAGRWLRESCAFFGLGLIAGSVFLLDKQTAFPGLSAVPAVLGAALIIHAGASGSTLVGRLLGVKALVFLGLISYSLYLWHWPLFVFAGYYQIEPLGAVEKLGLFILACLLGWLSWRYVESPFRRAGELGERRRFFRRTGWVAGALILISLPGTISKGAAFRLPDAVAEISAVEEESIPFRRPCFGLSVDDVDNERNLCVLGDEGDTDFLLWGDSHALSLAHGYDLAAKKLGLSGRFLARSECPPALGSREYRSSKVSCGGFNEGVVRYLERHPEVKQVVLVGVWSSYFASDAGSDPDETSFSSGLVRTVSYLSETRRSVALVEQVPLIDYSVPQTLARVAWYGRELDVRPLREQYEVRMEQSQRVFDSLAEQYALQRINLADALCDAEHCNVEFAGRPLYRDTNHLSKWGATMVVPRLVEALKANVLSREESE</sequence>
<protein>
    <submittedName>
        <fullName evidence="4">Peptidoglycan/LPS O-acetylase OafA/YrhL, contains acyltransferase and SGNH-hydrolase domains</fullName>
    </submittedName>
</protein>
<feature type="transmembrane region" description="Helical" evidence="1">
    <location>
        <begin position="139"/>
        <end position="159"/>
    </location>
</feature>
<dbReference type="GO" id="GO:0016787">
    <property type="term" value="F:hydrolase activity"/>
    <property type="evidence" value="ECO:0007669"/>
    <property type="project" value="UniProtKB-KW"/>
</dbReference>